<evidence type="ECO:0000259" key="1">
    <source>
        <dbReference type="PROSITE" id="PS50404"/>
    </source>
</evidence>
<dbReference type="Pfam" id="PF13417">
    <property type="entry name" value="GST_N_3"/>
    <property type="match status" value="1"/>
</dbReference>
<evidence type="ECO:0000313" key="2">
    <source>
        <dbReference type="EMBL" id="TKZ21732.1"/>
    </source>
</evidence>
<keyword evidence="3" id="KW-1185">Reference proteome</keyword>
<comment type="caution">
    <text evidence="2">The sequence shown here is derived from an EMBL/GenBank/DDBJ whole genome shotgun (WGS) entry which is preliminary data.</text>
</comment>
<keyword evidence="2" id="KW-0808">Transferase</keyword>
<dbReference type="CDD" id="cd03046">
    <property type="entry name" value="GST_N_GTT1_like"/>
    <property type="match status" value="1"/>
</dbReference>
<dbReference type="SFLD" id="SFLDS00019">
    <property type="entry name" value="Glutathione_Transferase_(cytos"/>
    <property type="match status" value="1"/>
</dbReference>
<dbReference type="EMBL" id="SULI01000003">
    <property type="protein sequence ID" value="TKZ21732.1"/>
    <property type="molecule type" value="Genomic_DNA"/>
</dbReference>
<dbReference type="SUPFAM" id="SSF47616">
    <property type="entry name" value="GST C-terminal domain-like"/>
    <property type="match status" value="1"/>
</dbReference>
<dbReference type="Gene3D" id="1.20.1050.10">
    <property type="match status" value="1"/>
</dbReference>
<dbReference type="AlphaFoldDB" id="A0A4U7N758"/>
<dbReference type="PANTHER" id="PTHR44051">
    <property type="entry name" value="GLUTATHIONE S-TRANSFERASE-RELATED"/>
    <property type="match status" value="1"/>
</dbReference>
<reference evidence="2 3" key="1">
    <citation type="submission" date="2019-04" db="EMBL/GenBank/DDBJ databases">
        <title>Genome sequence of Pelagicola litoralis CL-ES2.</title>
        <authorList>
            <person name="Cao J."/>
        </authorList>
    </citation>
    <scope>NUCLEOTIDE SEQUENCE [LARGE SCALE GENOMIC DNA]</scope>
    <source>
        <strain evidence="2 3">CL-ES2</strain>
    </source>
</reference>
<dbReference type="PROSITE" id="PS50404">
    <property type="entry name" value="GST_NTER"/>
    <property type="match status" value="1"/>
</dbReference>
<dbReference type="SFLD" id="SFLDG01150">
    <property type="entry name" value="Main.1:_Beta-like"/>
    <property type="match status" value="1"/>
</dbReference>
<proteinExistence type="predicted"/>
<dbReference type="RefSeq" id="WP_138015055.1">
    <property type="nucleotide sequence ID" value="NZ_SULI01000003.1"/>
</dbReference>
<dbReference type="SFLD" id="SFLDG00358">
    <property type="entry name" value="Main_(cytGST)"/>
    <property type="match status" value="1"/>
</dbReference>
<organism evidence="2 3">
    <name type="scientific">Shimia litoralis</name>
    <dbReference type="NCBI Taxonomy" id="420403"/>
    <lineage>
        <taxon>Bacteria</taxon>
        <taxon>Pseudomonadati</taxon>
        <taxon>Pseudomonadota</taxon>
        <taxon>Alphaproteobacteria</taxon>
        <taxon>Rhodobacterales</taxon>
        <taxon>Roseobacteraceae</taxon>
    </lineage>
</organism>
<accession>A0A4U7N758</accession>
<dbReference type="PANTHER" id="PTHR44051:SF21">
    <property type="entry name" value="GLUTATHIONE S-TRANSFERASE FAMILY PROTEIN"/>
    <property type="match status" value="1"/>
</dbReference>
<dbReference type="SUPFAM" id="SSF52833">
    <property type="entry name" value="Thioredoxin-like"/>
    <property type="match status" value="1"/>
</dbReference>
<name>A0A4U7N758_9RHOB</name>
<dbReference type="InterPro" id="IPR036249">
    <property type="entry name" value="Thioredoxin-like_sf"/>
</dbReference>
<dbReference type="InterPro" id="IPR040079">
    <property type="entry name" value="Glutathione_S-Trfase"/>
</dbReference>
<dbReference type="InterPro" id="IPR004045">
    <property type="entry name" value="Glutathione_S-Trfase_N"/>
</dbReference>
<sequence>MKITLHHAHEARSMRVLWLLEELGIAYDLKVHNFFDKSLRSPEYLALNPAARVPALEIDGEVMCESGAMIEYLCELFPDKALGRPAGDPERMAWLDWLHYAETIGQHCANLTQAHIVLYEAHMRSPTQMSLEARRLHKVLGRLELQLADGRDYVMASGFSGVDCAVGYGVDIARRFVRFDEMPMAAAYAARLAARAAYRAAQPPENATLIYRKDFYEVPNV</sequence>
<dbReference type="Proteomes" id="UP000306575">
    <property type="component" value="Unassembled WGS sequence"/>
</dbReference>
<evidence type="ECO:0000313" key="3">
    <source>
        <dbReference type="Proteomes" id="UP000306575"/>
    </source>
</evidence>
<dbReference type="InterPro" id="IPR036282">
    <property type="entry name" value="Glutathione-S-Trfase_C_sf"/>
</dbReference>
<dbReference type="OrthoDB" id="5740960at2"/>
<dbReference type="GO" id="GO:0016740">
    <property type="term" value="F:transferase activity"/>
    <property type="evidence" value="ECO:0007669"/>
    <property type="project" value="UniProtKB-KW"/>
</dbReference>
<protein>
    <submittedName>
        <fullName evidence="2">Glutathione S-transferase</fullName>
    </submittedName>
</protein>
<feature type="domain" description="GST N-terminal" evidence="1">
    <location>
        <begin position="1"/>
        <end position="81"/>
    </location>
</feature>
<gene>
    <name evidence="2" type="ORF">FAP39_03790</name>
</gene>
<dbReference type="Gene3D" id="3.40.30.10">
    <property type="entry name" value="Glutaredoxin"/>
    <property type="match status" value="1"/>
</dbReference>